<evidence type="ECO:0000313" key="1">
    <source>
        <dbReference type="EMBL" id="KKU20899.1"/>
    </source>
</evidence>
<reference evidence="1 2" key="1">
    <citation type="journal article" date="2015" name="Nature">
        <title>rRNA introns, odd ribosomes, and small enigmatic genomes across a large radiation of phyla.</title>
        <authorList>
            <person name="Brown C.T."/>
            <person name="Hug L.A."/>
            <person name="Thomas B.C."/>
            <person name="Sharon I."/>
            <person name="Castelle C.J."/>
            <person name="Singh A."/>
            <person name="Wilkins M.J."/>
            <person name="Williams K.H."/>
            <person name="Banfield J.F."/>
        </authorList>
    </citation>
    <scope>NUCLEOTIDE SEQUENCE [LARGE SCALE GENOMIC DNA]</scope>
</reference>
<name>A0A0G1NJX5_9BACT</name>
<accession>A0A0G1NJX5</accession>
<organism evidence="1 2">
    <name type="scientific">Candidatus Nomurabacteria bacterium GW2011_GWA1_46_11</name>
    <dbReference type="NCBI Taxonomy" id="1618732"/>
    <lineage>
        <taxon>Bacteria</taxon>
        <taxon>Candidatus Nomuraibacteriota</taxon>
    </lineage>
</organism>
<comment type="caution">
    <text evidence="1">The sequence shown here is derived from an EMBL/GenBank/DDBJ whole genome shotgun (WGS) entry which is preliminary data.</text>
</comment>
<protein>
    <submittedName>
        <fullName evidence="1">Uncharacterized protein</fullName>
    </submittedName>
</protein>
<gene>
    <name evidence="1" type="ORF">UX31_C0025G0021</name>
</gene>
<evidence type="ECO:0000313" key="2">
    <source>
        <dbReference type="Proteomes" id="UP000034107"/>
    </source>
</evidence>
<proteinExistence type="predicted"/>
<feature type="non-terminal residue" evidence="1">
    <location>
        <position position="1"/>
    </location>
</feature>
<dbReference type="EMBL" id="LCLS01000025">
    <property type="protein sequence ID" value="KKU20899.1"/>
    <property type="molecule type" value="Genomic_DNA"/>
</dbReference>
<sequence>VRKDFFAYQKAIKDYLVYYNGKRLHLGIDLVPPLQKITEGIPSY</sequence>
<dbReference type="AlphaFoldDB" id="A0A0G1NJX5"/>
<dbReference type="Proteomes" id="UP000034107">
    <property type="component" value="Unassembled WGS sequence"/>
</dbReference>